<evidence type="ECO:0000259" key="3">
    <source>
        <dbReference type="PROSITE" id="PS51371"/>
    </source>
</evidence>
<proteinExistence type="predicted"/>
<gene>
    <name evidence="4" type="ORF">GRX03_11000</name>
</gene>
<feature type="domain" description="CBS" evidence="3">
    <location>
        <begin position="10"/>
        <end position="68"/>
    </location>
</feature>
<dbReference type="SMART" id="SM00116">
    <property type="entry name" value="CBS"/>
    <property type="match status" value="2"/>
</dbReference>
<comment type="caution">
    <text evidence="4">The sequence shown here is derived from an EMBL/GenBank/DDBJ whole genome shotgun (WGS) entry which is preliminary data.</text>
</comment>
<protein>
    <submittedName>
        <fullName evidence="4">CBS domain-containing protein</fullName>
    </submittedName>
</protein>
<keyword evidence="1 2" id="KW-0129">CBS domain</keyword>
<accession>A0A6B0T235</accession>
<dbReference type="Gene3D" id="3.10.580.10">
    <property type="entry name" value="CBS-domain"/>
    <property type="match status" value="1"/>
</dbReference>
<feature type="domain" description="CBS" evidence="3">
    <location>
        <begin position="75"/>
        <end position="134"/>
    </location>
</feature>
<evidence type="ECO:0000313" key="5">
    <source>
        <dbReference type="Proteomes" id="UP000466535"/>
    </source>
</evidence>
<organism evidence="4 5">
    <name type="scientific">Halovenus carboxidivorans</name>
    <dbReference type="NCBI Taxonomy" id="2692199"/>
    <lineage>
        <taxon>Archaea</taxon>
        <taxon>Methanobacteriati</taxon>
        <taxon>Methanobacteriota</taxon>
        <taxon>Stenosarchaea group</taxon>
        <taxon>Halobacteria</taxon>
        <taxon>Halobacteriales</taxon>
        <taxon>Haloarculaceae</taxon>
        <taxon>Halovenus</taxon>
    </lineage>
</organism>
<dbReference type="RefSeq" id="WP_159764259.1">
    <property type="nucleotide sequence ID" value="NZ_WUUT01000004.1"/>
</dbReference>
<dbReference type="Pfam" id="PF00571">
    <property type="entry name" value="CBS"/>
    <property type="match status" value="2"/>
</dbReference>
<dbReference type="OrthoDB" id="8919at2157"/>
<dbReference type="EMBL" id="WUUT01000004">
    <property type="protein sequence ID" value="MXR52124.1"/>
    <property type="molecule type" value="Genomic_DNA"/>
</dbReference>
<evidence type="ECO:0000313" key="4">
    <source>
        <dbReference type="EMBL" id="MXR52124.1"/>
    </source>
</evidence>
<dbReference type="InterPro" id="IPR051257">
    <property type="entry name" value="Diverse_CBS-Domain"/>
</dbReference>
<name>A0A6B0T235_9EURY</name>
<dbReference type="InterPro" id="IPR000644">
    <property type="entry name" value="CBS_dom"/>
</dbReference>
<dbReference type="AlphaFoldDB" id="A0A6B0T235"/>
<evidence type="ECO:0000256" key="1">
    <source>
        <dbReference type="ARBA" id="ARBA00023122"/>
    </source>
</evidence>
<dbReference type="InterPro" id="IPR046342">
    <property type="entry name" value="CBS_dom_sf"/>
</dbReference>
<dbReference type="Proteomes" id="UP000466535">
    <property type="component" value="Unassembled WGS sequence"/>
</dbReference>
<dbReference type="SUPFAM" id="SSF54631">
    <property type="entry name" value="CBS-domain pair"/>
    <property type="match status" value="1"/>
</dbReference>
<keyword evidence="5" id="KW-1185">Reference proteome</keyword>
<dbReference type="PROSITE" id="PS51371">
    <property type="entry name" value="CBS"/>
    <property type="match status" value="2"/>
</dbReference>
<dbReference type="PANTHER" id="PTHR43080:SF2">
    <property type="entry name" value="CBS DOMAIN-CONTAINING PROTEIN"/>
    <property type="match status" value="1"/>
</dbReference>
<sequence>MEDIFVGRLMSSDVVTVTPGESVEFAAELLRDNNIGSVVVVDENEKLRGILTSTDFVHIVAENDPKDESSVMDYMTTDVVTIGVQDSVQEAADRLITYDVHHLPVVDDEEHVVGMLSTTDLAAYLSGVEDPTPTYSDPKQAGSS</sequence>
<dbReference type="CDD" id="cd09836">
    <property type="entry name" value="CBS_pair_arch"/>
    <property type="match status" value="1"/>
</dbReference>
<dbReference type="PANTHER" id="PTHR43080">
    <property type="entry name" value="CBS DOMAIN-CONTAINING PROTEIN CBSX3, MITOCHONDRIAL"/>
    <property type="match status" value="1"/>
</dbReference>
<reference evidence="4 5" key="1">
    <citation type="submission" date="2019-12" db="EMBL/GenBank/DDBJ databases">
        <title>Isolation and characterization of three novel carbon monoxide-oxidizing members of Halobacteria from salione crusts and soils.</title>
        <authorList>
            <person name="Myers M.R."/>
            <person name="King G.M."/>
        </authorList>
    </citation>
    <scope>NUCLEOTIDE SEQUENCE [LARGE SCALE GENOMIC DNA]</scope>
    <source>
        <strain evidence="4 5">WSH3</strain>
    </source>
</reference>
<evidence type="ECO:0000256" key="2">
    <source>
        <dbReference type="PROSITE-ProRule" id="PRU00703"/>
    </source>
</evidence>